<reference evidence="3" key="1">
    <citation type="submission" date="2022-08" db="EMBL/GenBank/DDBJ databases">
        <authorList>
            <person name="Tistechok S."/>
            <person name="Samborskyy M."/>
            <person name="Roman I."/>
        </authorList>
    </citation>
    <scope>NUCLEOTIDE SEQUENCE</scope>
    <source>
        <strain evidence="3">DSM 103496</strain>
    </source>
</reference>
<feature type="domain" description="HTH cro/C1-type" evidence="2">
    <location>
        <begin position="11"/>
        <end position="65"/>
    </location>
</feature>
<comment type="similarity">
    <text evidence="1">Belongs to the short-chain fatty acyl-CoA assimilation regulator (ScfR) family.</text>
</comment>
<comment type="caution">
    <text evidence="3">The sequence shown here is derived from an EMBL/GenBank/DDBJ whole genome shotgun (WGS) entry which is preliminary data.</text>
</comment>
<dbReference type="InterPro" id="IPR001387">
    <property type="entry name" value="Cro/C1-type_HTH"/>
</dbReference>
<dbReference type="AlphaFoldDB" id="A0A9X2VXW4"/>
<dbReference type="PANTHER" id="PTHR43236:SF1">
    <property type="entry name" value="BLL7220 PROTEIN"/>
    <property type="match status" value="1"/>
</dbReference>
<keyword evidence="4" id="KW-1185">Reference proteome</keyword>
<dbReference type="Pfam" id="PF06114">
    <property type="entry name" value="Peptidase_M78"/>
    <property type="match status" value="1"/>
</dbReference>
<dbReference type="RefSeq" id="WP_259630078.1">
    <property type="nucleotide sequence ID" value="NZ_JANYMP010000050.1"/>
</dbReference>
<dbReference type="EMBL" id="JANYMP010000050">
    <property type="protein sequence ID" value="MCS7484631.1"/>
    <property type="molecule type" value="Genomic_DNA"/>
</dbReference>
<dbReference type="InterPro" id="IPR010359">
    <property type="entry name" value="IrrE_HExxH"/>
</dbReference>
<dbReference type="PROSITE" id="PS50943">
    <property type="entry name" value="HTH_CROC1"/>
    <property type="match status" value="1"/>
</dbReference>
<protein>
    <submittedName>
        <fullName evidence="3">XRE family transcriptional regulator</fullName>
    </submittedName>
</protein>
<dbReference type="SUPFAM" id="SSF47413">
    <property type="entry name" value="lambda repressor-like DNA-binding domains"/>
    <property type="match status" value="1"/>
</dbReference>
<evidence type="ECO:0000313" key="3">
    <source>
        <dbReference type="EMBL" id="MCS7484631.1"/>
    </source>
</evidence>
<organism evidence="3 4">
    <name type="scientific">Umezawaea endophytica</name>
    <dbReference type="NCBI Taxonomy" id="1654476"/>
    <lineage>
        <taxon>Bacteria</taxon>
        <taxon>Bacillati</taxon>
        <taxon>Actinomycetota</taxon>
        <taxon>Actinomycetes</taxon>
        <taxon>Pseudonocardiales</taxon>
        <taxon>Pseudonocardiaceae</taxon>
        <taxon>Umezawaea</taxon>
    </lineage>
</organism>
<dbReference type="PANTHER" id="PTHR43236">
    <property type="entry name" value="ANTITOXIN HIGA1"/>
    <property type="match status" value="1"/>
</dbReference>
<dbReference type="GO" id="GO:0003677">
    <property type="term" value="F:DNA binding"/>
    <property type="evidence" value="ECO:0007669"/>
    <property type="project" value="InterPro"/>
</dbReference>
<dbReference type="InterPro" id="IPR052345">
    <property type="entry name" value="Rad_response_metalloprotease"/>
</dbReference>
<dbReference type="Proteomes" id="UP001141259">
    <property type="component" value="Unassembled WGS sequence"/>
</dbReference>
<sequence>MADAGASGQMVALAREAKGWTQQDLAKKSGMAQGSVSKIERGHMSLDEEGLERVASALEVPQTLLCMGEAPLALEATCLHHRRRASRMAVVTAKKIEGLTQLVGMSAQRLMEEPESGLVLPLHRQPLGPDVAPQDIAAKLRADWGMSPGPVSNMTELLERAGVTVIVRQLGSDAQDAVSGWPPGGNPIVLVNMGLPPDRFRFTLAHELGHLLMHELPDDEQESQANAFAAEFLLPADLIQIELDGLTVRQFGRLAELKARWKVSIAALIQRAAQLECISPTQFKSFRIRLNQYGWNRREPGDLVPEAPMRLRTAIDRHLQAGRTEEELAEIALMLPEQFRRHYLEPTASPLPAATSTNEEP</sequence>
<accession>A0A9X2VXW4</accession>
<dbReference type="Gene3D" id="1.10.10.2910">
    <property type="match status" value="1"/>
</dbReference>
<proteinExistence type="inferred from homology"/>
<dbReference type="SMART" id="SM00530">
    <property type="entry name" value="HTH_XRE"/>
    <property type="match status" value="1"/>
</dbReference>
<evidence type="ECO:0000313" key="4">
    <source>
        <dbReference type="Proteomes" id="UP001141259"/>
    </source>
</evidence>
<gene>
    <name evidence="3" type="ORF">NZH93_48050</name>
</gene>
<name>A0A9X2VXW4_9PSEU</name>
<dbReference type="Gene3D" id="1.10.260.40">
    <property type="entry name" value="lambda repressor-like DNA-binding domains"/>
    <property type="match status" value="1"/>
</dbReference>
<dbReference type="InterPro" id="IPR010982">
    <property type="entry name" value="Lambda_DNA-bd_dom_sf"/>
</dbReference>
<evidence type="ECO:0000256" key="1">
    <source>
        <dbReference type="ARBA" id="ARBA00007227"/>
    </source>
</evidence>
<evidence type="ECO:0000259" key="2">
    <source>
        <dbReference type="PROSITE" id="PS50943"/>
    </source>
</evidence>
<dbReference type="CDD" id="cd00093">
    <property type="entry name" value="HTH_XRE"/>
    <property type="match status" value="1"/>
</dbReference>
<dbReference type="Pfam" id="PF01381">
    <property type="entry name" value="HTH_3"/>
    <property type="match status" value="1"/>
</dbReference>